<dbReference type="EMBL" id="CM007387">
    <property type="protein sequence ID" value="ONK64957.1"/>
    <property type="molecule type" value="Genomic_DNA"/>
</dbReference>
<evidence type="ECO:0000313" key="4">
    <source>
        <dbReference type="EMBL" id="ONK64957.1"/>
    </source>
</evidence>
<dbReference type="Pfam" id="PF08797">
    <property type="entry name" value="HIRAN"/>
    <property type="match status" value="1"/>
</dbReference>
<dbReference type="Proteomes" id="UP000243459">
    <property type="component" value="Chromosome 7"/>
</dbReference>
<reference evidence="5" key="1">
    <citation type="journal article" date="2017" name="Nat. Commun.">
        <title>The asparagus genome sheds light on the origin and evolution of a young Y chromosome.</title>
        <authorList>
            <person name="Harkess A."/>
            <person name="Zhou J."/>
            <person name="Xu C."/>
            <person name="Bowers J.E."/>
            <person name="Van der Hulst R."/>
            <person name="Ayyampalayam S."/>
            <person name="Mercati F."/>
            <person name="Riccardi P."/>
            <person name="McKain M.R."/>
            <person name="Kakrana A."/>
            <person name="Tang H."/>
            <person name="Ray J."/>
            <person name="Groenendijk J."/>
            <person name="Arikit S."/>
            <person name="Mathioni S.M."/>
            <person name="Nakano M."/>
            <person name="Shan H."/>
            <person name="Telgmann-Rauber A."/>
            <person name="Kanno A."/>
            <person name="Yue Z."/>
            <person name="Chen H."/>
            <person name="Li W."/>
            <person name="Chen Y."/>
            <person name="Xu X."/>
            <person name="Zhang Y."/>
            <person name="Luo S."/>
            <person name="Chen H."/>
            <person name="Gao J."/>
            <person name="Mao Z."/>
            <person name="Pires J.C."/>
            <person name="Luo M."/>
            <person name="Kudrna D."/>
            <person name="Wing R.A."/>
            <person name="Meyers B.C."/>
            <person name="Yi K."/>
            <person name="Kong H."/>
            <person name="Lavrijsen P."/>
            <person name="Sunseri F."/>
            <person name="Falavigna A."/>
            <person name="Ye Y."/>
            <person name="Leebens-Mack J.H."/>
            <person name="Chen G."/>
        </authorList>
    </citation>
    <scope>NUCLEOTIDE SEQUENCE [LARGE SCALE GENOMIC DNA]</scope>
    <source>
        <strain evidence="5">cv. DH0086</strain>
    </source>
</reference>
<evidence type="ECO:0000256" key="2">
    <source>
        <dbReference type="ARBA" id="ARBA00022801"/>
    </source>
</evidence>
<feature type="domain" description="HIRAN" evidence="3">
    <location>
        <begin position="44"/>
        <end position="86"/>
    </location>
</feature>
<keyword evidence="1" id="KW-0479">Metal-binding</keyword>
<dbReference type="GO" id="GO:0016818">
    <property type="term" value="F:hydrolase activity, acting on acid anhydrides, in phosphorus-containing anhydrides"/>
    <property type="evidence" value="ECO:0007669"/>
    <property type="project" value="InterPro"/>
</dbReference>
<sequence length="196" mass="21314">MMMEVGVAEEENEVWSQFLEGGGGGVDVDDEESSQPLSESYVMGFVITNIVGLRYYTGRINGREMVLVREPLNPFDPNAIKVLKSCAGLRARKLGESLHGYELGWQQQQLKELLSGSSSSKQLLESYYYSQQLKEPDVAAVAGSSAATATDSSSLSCCCSQQLLKELLLQPASSKSCCCCSYRHSLSCAGWQTTAL</sequence>
<dbReference type="GO" id="GO:0008270">
    <property type="term" value="F:zinc ion binding"/>
    <property type="evidence" value="ECO:0007669"/>
    <property type="project" value="InterPro"/>
</dbReference>
<dbReference type="AlphaFoldDB" id="A0A5P1EID9"/>
<keyword evidence="5" id="KW-1185">Reference proteome</keyword>
<evidence type="ECO:0000256" key="1">
    <source>
        <dbReference type="ARBA" id="ARBA00022723"/>
    </source>
</evidence>
<evidence type="ECO:0000313" key="5">
    <source>
        <dbReference type="Proteomes" id="UP000243459"/>
    </source>
</evidence>
<protein>
    <recommendedName>
        <fullName evidence="3">HIRAN domain-containing protein</fullName>
    </recommendedName>
</protein>
<accession>A0A5P1EID9</accession>
<proteinExistence type="predicted"/>
<evidence type="ECO:0000259" key="3">
    <source>
        <dbReference type="Pfam" id="PF08797"/>
    </source>
</evidence>
<name>A0A5P1EID9_ASPOF</name>
<organism evidence="4 5">
    <name type="scientific">Asparagus officinalis</name>
    <name type="common">Garden asparagus</name>
    <dbReference type="NCBI Taxonomy" id="4686"/>
    <lineage>
        <taxon>Eukaryota</taxon>
        <taxon>Viridiplantae</taxon>
        <taxon>Streptophyta</taxon>
        <taxon>Embryophyta</taxon>
        <taxon>Tracheophyta</taxon>
        <taxon>Spermatophyta</taxon>
        <taxon>Magnoliopsida</taxon>
        <taxon>Liliopsida</taxon>
        <taxon>Asparagales</taxon>
        <taxon>Asparagaceae</taxon>
        <taxon>Asparagoideae</taxon>
        <taxon>Asparagus</taxon>
    </lineage>
</organism>
<dbReference type="InterPro" id="IPR014905">
    <property type="entry name" value="HIRAN"/>
</dbReference>
<keyword evidence="2" id="KW-0378">Hydrolase</keyword>
<dbReference type="Gene3D" id="3.30.70.2330">
    <property type="match status" value="1"/>
</dbReference>
<dbReference type="GO" id="GO:0003676">
    <property type="term" value="F:nucleic acid binding"/>
    <property type="evidence" value="ECO:0007669"/>
    <property type="project" value="InterPro"/>
</dbReference>
<dbReference type="Gramene" id="ONK64957">
    <property type="protein sequence ID" value="ONK64957"/>
    <property type="gene ID" value="A4U43_C07F31850"/>
</dbReference>
<gene>
    <name evidence="4" type="ORF">A4U43_C07F31850</name>
</gene>